<dbReference type="Pfam" id="PF13711">
    <property type="entry name" value="DUF4160"/>
    <property type="match status" value="1"/>
</dbReference>
<name>A0A1G7KWP0_9SPHN</name>
<gene>
    <name evidence="1" type="ORF">GQR91_07700</name>
    <name evidence="2" type="ORF">SAMN05216557_103284</name>
</gene>
<sequence length="80" mass="9528">MPVVFRDHGFRFFFYSNEGDPREPVHIHVAKDGADAKLWLHPVVEFAYNHGFDARTQRWIMTCVEDRRDAIEDAWHDHFA</sequence>
<evidence type="ECO:0000313" key="2">
    <source>
        <dbReference type="EMBL" id="SDF41615.1"/>
    </source>
</evidence>
<dbReference type="OrthoDB" id="122670at2"/>
<organism evidence="2 3">
    <name type="scientific">Sphingomonas carotinifaciens</name>
    <dbReference type="NCBI Taxonomy" id="1166323"/>
    <lineage>
        <taxon>Bacteria</taxon>
        <taxon>Pseudomonadati</taxon>
        <taxon>Pseudomonadota</taxon>
        <taxon>Alphaproteobacteria</taxon>
        <taxon>Sphingomonadales</taxon>
        <taxon>Sphingomonadaceae</taxon>
        <taxon>Sphingomonas</taxon>
    </lineage>
</organism>
<evidence type="ECO:0000313" key="3">
    <source>
        <dbReference type="Proteomes" id="UP000323502"/>
    </source>
</evidence>
<dbReference type="InterPro" id="IPR025427">
    <property type="entry name" value="DUF4160"/>
</dbReference>
<dbReference type="EMBL" id="FNBI01000003">
    <property type="protein sequence ID" value="SDF41615.1"/>
    <property type="molecule type" value="Genomic_DNA"/>
</dbReference>
<dbReference type="Proteomes" id="UP000436801">
    <property type="component" value="Unassembled WGS sequence"/>
</dbReference>
<evidence type="ECO:0000313" key="4">
    <source>
        <dbReference type="Proteomes" id="UP000436801"/>
    </source>
</evidence>
<proteinExistence type="predicted"/>
<accession>A0A1G7KWP0</accession>
<reference evidence="1 4" key="2">
    <citation type="submission" date="2019-12" db="EMBL/GenBank/DDBJ databases">
        <authorList>
            <person name="Zheng J."/>
        </authorList>
    </citation>
    <scope>NUCLEOTIDE SEQUENCE [LARGE SCALE GENOMIC DNA]</scope>
    <source>
        <strain evidence="1 4">DSM 27347</strain>
    </source>
</reference>
<dbReference type="EMBL" id="WSUT01000005">
    <property type="protein sequence ID" value="MWC43540.1"/>
    <property type="molecule type" value="Genomic_DNA"/>
</dbReference>
<protein>
    <submittedName>
        <fullName evidence="1">DUF4160 domain-containing protein</fullName>
    </submittedName>
</protein>
<evidence type="ECO:0000313" key="1">
    <source>
        <dbReference type="EMBL" id="MWC43540.1"/>
    </source>
</evidence>
<reference evidence="2 3" key="1">
    <citation type="submission" date="2016-10" db="EMBL/GenBank/DDBJ databases">
        <authorList>
            <person name="Varghese N."/>
            <person name="Submissions S."/>
        </authorList>
    </citation>
    <scope>NUCLEOTIDE SEQUENCE [LARGE SCALE GENOMIC DNA]</scope>
    <source>
        <strain evidence="2 3">S7-754</strain>
    </source>
</reference>
<keyword evidence="3" id="KW-1185">Reference proteome</keyword>
<dbReference type="Proteomes" id="UP000323502">
    <property type="component" value="Unassembled WGS sequence"/>
</dbReference>
<dbReference type="AlphaFoldDB" id="A0A1G7KWP0"/>
<dbReference type="RefSeq" id="WP_149682209.1">
    <property type="nucleotide sequence ID" value="NZ_CP178397.1"/>
</dbReference>